<proteinExistence type="predicted"/>
<gene>
    <name evidence="8" type="ORF">Dfulv_05065</name>
</gene>
<feature type="transmembrane region" description="Helical" evidence="7">
    <location>
        <begin position="120"/>
        <end position="141"/>
    </location>
</feature>
<dbReference type="Pfam" id="PF02653">
    <property type="entry name" value="BPD_transp_2"/>
    <property type="match status" value="1"/>
</dbReference>
<comment type="subcellular location">
    <subcellularLocation>
        <location evidence="1">Cell membrane</location>
        <topology evidence="1">Multi-pass membrane protein</topology>
    </subcellularLocation>
</comment>
<keyword evidence="3 7" id="KW-0812">Transmembrane</keyword>
<feature type="transmembrane region" description="Helical" evidence="7">
    <location>
        <begin position="150"/>
        <end position="168"/>
    </location>
</feature>
<dbReference type="InterPro" id="IPR001851">
    <property type="entry name" value="ABC_transp_permease"/>
</dbReference>
<sequence length="411" mass="42409">MTAAVGSRRIDLGKLLPQLVAPVAALVIAAAISSIALLISDKDPLLAFQHMYDFGMLPDSQVEILNKASEYYIAAVAVAIGFKMGLFNIGVEGQSKIGAFMAGALASASFMSWVPGPVRIVLIIVVAMIVGGLWALIAALLKTQRGVSEVISTLMLNAIGGLVVTWLLNDHWGVQEPGAQIKTTGILPENSWMPGLPIVSGTDQKVLGFLVIAVILGVVYWFGIGRTRFGFDLRATGYNPSAAVASGVDAKRMVIVAMLISGAIAGMVNLPRMLGESHTYTEGFGGIGFTGIAVALLGRNHPVGMALGAILWGFLARSQLILDLDGIPKEIVLIMQGVAVLSVVIAYELAARIGRRAQQKRVGVATAAPAGSAPLAAAGVPTGGAGGATAPGTTATETQAKSGDTGTEESK</sequence>
<organism evidence="8 9">
    <name type="scientific">Dactylosporangium fulvum</name>
    <dbReference type="NCBI Taxonomy" id="53359"/>
    <lineage>
        <taxon>Bacteria</taxon>
        <taxon>Bacillati</taxon>
        <taxon>Actinomycetota</taxon>
        <taxon>Actinomycetes</taxon>
        <taxon>Micromonosporales</taxon>
        <taxon>Micromonosporaceae</taxon>
        <taxon>Dactylosporangium</taxon>
    </lineage>
</organism>
<name>A0ABY5W2P6_9ACTN</name>
<evidence type="ECO:0000256" key="4">
    <source>
        <dbReference type="ARBA" id="ARBA00022989"/>
    </source>
</evidence>
<evidence type="ECO:0000313" key="8">
    <source>
        <dbReference type="EMBL" id="UWP83645.1"/>
    </source>
</evidence>
<feature type="transmembrane region" description="Helical" evidence="7">
    <location>
        <begin position="97"/>
        <end position="114"/>
    </location>
</feature>
<keyword evidence="4 7" id="KW-1133">Transmembrane helix</keyword>
<evidence type="ECO:0000256" key="7">
    <source>
        <dbReference type="SAM" id="Phobius"/>
    </source>
</evidence>
<keyword evidence="9" id="KW-1185">Reference proteome</keyword>
<feature type="transmembrane region" description="Helical" evidence="7">
    <location>
        <begin position="333"/>
        <end position="351"/>
    </location>
</feature>
<evidence type="ECO:0000256" key="5">
    <source>
        <dbReference type="ARBA" id="ARBA00023136"/>
    </source>
</evidence>
<feature type="region of interest" description="Disordered" evidence="6">
    <location>
        <begin position="382"/>
        <end position="411"/>
    </location>
</feature>
<feature type="transmembrane region" description="Helical" evidence="7">
    <location>
        <begin position="254"/>
        <end position="274"/>
    </location>
</feature>
<keyword evidence="5 7" id="KW-0472">Membrane</keyword>
<keyword evidence="2" id="KW-1003">Cell membrane</keyword>
<evidence type="ECO:0000256" key="1">
    <source>
        <dbReference type="ARBA" id="ARBA00004651"/>
    </source>
</evidence>
<evidence type="ECO:0000256" key="3">
    <source>
        <dbReference type="ARBA" id="ARBA00022692"/>
    </source>
</evidence>
<evidence type="ECO:0000256" key="6">
    <source>
        <dbReference type="SAM" id="MobiDB-lite"/>
    </source>
</evidence>
<dbReference type="RefSeq" id="WP_259861442.1">
    <property type="nucleotide sequence ID" value="NZ_CP073720.1"/>
</dbReference>
<feature type="transmembrane region" description="Helical" evidence="7">
    <location>
        <begin position="206"/>
        <end position="224"/>
    </location>
</feature>
<evidence type="ECO:0000256" key="2">
    <source>
        <dbReference type="ARBA" id="ARBA00022475"/>
    </source>
</evidence>
<dbReference type="PANTHER" id="PTHR47089:SF1">
    <property type="entry name" value="GUANOSINE ABC TRANSPORTER PERMEASE PROTEIN NUPP"/>
    <property type="match status" value="1"/>
</dbReference>
<feature type="transmembrane region" description="Helical" evidence="7">
    <location>
        <begin position="20"/>
        <end position="39"/>
    </location>
</feature>
<feature type="transmembrane region" description="Helical" evidence="7">
    <location>
        <begin position="280"/>
        <end position="297"/>
    </location>
</feature>
<reference evidence="8" key="1">
    <citation type="submission" date="2021-04" db="EMBL/GenBank/DDBJ databases">
        <authorList>
            <person name="Hartkoorn R.C."/>
            <person name="Beaudoing E."/>
            <person name="Hot D."/>
        </authorList>
    </citation>
    <scope>NUCLEOTIDE SEQUENCE</scope>
    <source>
        <strain evidence="8">NRRL B-16292</strain>
    </source>
</reference>
<dbReference type="EMBL" id="CP073720">
    <property type="protein sequence ID" value="UWP83645.1"/>
    <property type="molecule type" value="Genomic_DNA"/>
</dbReference>
<feature type="transmembrane region" description="Helical" evidence="7">
    <location>
        <begin position="71"/>
        <end position="90"/>
    </location>
</feature>
<dbReference type="PANTHER" id="PTHR47089">
    <property type="entry name" value="ABC TRANSPORTER, PERMEASE PROTEIN"/>
    <property type="match status" value="1"/>
</dbReference>
<dbReference type="Proteomes" id="UP001059617">
    <property type="component" value="Chromosome"/>
</dbReference>
<protein>
    <submittedName>
        <fullName evidence="8">ABC transporter permease</fullName>
    </submittedName>
</protein>
<feature type="compositionally biased region" description="Low complexity" evidence="6">
    <location>
        <begin position="390"/>
        <end position="400"/>
    </location>
</feature>
<feature type="transmembrane region" description="Helical" evidence="7">
    <location>
        <begin position="304"/>
        <end position="321"/>
    </location>
</feature>
<evidence type="ECO:0000313" key="9">
    <source>
        <dbReference type="Proteomes" id="UP001059617"/>
    </source>
</evidence>
<reference evidence="8" key="2">
    <citation type="submission" date="2022-09" db="EMBL/GenBank/DDBJ databases">
        <title>Biosynthetic gene clusters of Dactylosporangioum fulvum.</title>
        <authorList>
            <person name="Caradec T."/>
        </authorList>
    </citation>
    <scope>NUCLEOTIDE SEQUENCE</scope>
    <source>
        <strain evidence="8">NRRL B-16292</strain>
    </source>
</reference>
<dbReference type="CDD" id="cd06580">
    <property type="entry name" value="TM_PBP1_transp_TpRbsC_like"/>
    <property type="match status" value="1"/>
</dbReference>
<accession>A0ABY5W2P6</accession>